<proteinExistence type="predicted"/>
<gene>
    <name evidence="2" type="ORF">AWN90_11170</name>
</gene>
<dbReference type="SUPFAM" id="SSF47413">
    <property type="entry name" value="lambda repressor-like DNA-binding domains"/>
    <property type="match status" value="1"/>
</dbReference>
<dbReference type="PROSITE" id="PS50943">
    <property type="entry name" value="HTH_CROC1"/>
    <property type="match status" value="1"/>
</dbReference>
<protein>
    <submittedName>
        <fullName evidence="2">DNA-binding protein</fullName>
    </submittedName>
</protein>
<dbReference type="GO" id="GO:0003677">
    <property type="term" value="F:DNA binding"/>
    <property type="evidence" value="ECO:0007669"/>
    <property type="project" value="UniProtKB-KW"/>
</dbReference>
<dbReference type="RefSeq" id="WP_067580021.1">
    <property type="nucleotide sequence ID" value="NZ_JABMCZ010000002.1"/>
</dbReference>
<keyword evidence="2" id="KW-0238">DNA-binding</keyword>
<dbReference type="Pfam" id="PF19054">
    <property type="entry name" value="DUF5753"/>
    <property type="match status" value="1"/>
</dbReference>
<dbReference type="InterPro" id="IPR010982">
    <property type="entry name" value="Lambda_DNA-bd_dom_sf"/>
</dbReference>
<evidence type="ECO:0000313" key="3">
    <source>
        <dbReference type="Proteomes" id="UP000076512"/>
    </source>
</evidence>
<dbReference type="Proteomes" id="UP000076512">
    <property type="component" value="Unassembled WGS sequence"/>
</dbReference>
<comment type="caution">
    <text evidence="2">The sequence shown here is derived from an EMBL/GenBank/DDBJ whole genome shotgun (WGS) entry which is preliminary data.</text>
</comment>
<feature type="domain" description="HTH cro/C1-type" evidence="1">
    <location>
        <begin position="15"/>
        <end position="69"/>
    </location>
</feature>
<keyword evidence="3" id="KW-1185">Reference proteome</keyword>
<sequence length="278" mass="31330">MTDVRQARRDLGARLRDLRLAAHLRAYQLADQAGWSASKVSRIENGAHSLTEADLQQWCRLTGAELAYPDLRATLRNVNAAWMEWRRIVGTGHARHQGEIGDLEARTELIRSYDPQVIHGLLQTPNYARAILTAAADFLHISQDLDAAVTARMKRQTILRRGRHRFYFLVGEPALYATVGSNDVMREQLSHLLEVMALPSTVIAVVPMSAQFFYRTTEFAIYDQTTVMIETITAESTITQPREIELYERTFTQLASQAVGVGPSRELILKALRATDKP</sequence>
<dbReference type="SMART" id="SM00530">
    <property type="entry name" value="HTH_XRE"/>
    <property type="match status" value="1"/>
</dbReference>
<name>A0A164HDY0_9NOCA</name>
<dbReference type="InterPro" id="IPR001387">
    <property type="entry name" value="Cro/C1-type_HTH"/>
</dbReference>
<accession>A0A164HDY0</accession>
<dbReference type="STRING" id="455432.AWN90_11170"/>
<reference evidence="2 3" key="1">
    <citation type="submission" date="2016-04" db="EMBL/GenBank/DDBJ databases">
        <authorList>
            <person name="Evans L.H."/>
            <person name="Alamgir A."/>
            <person name="Owens N."/>
            <person name="Weber N.D."/>
            <person name="Virtaneva K."/>
            <person name="Barbian K."/>
            <person name="Babar A."/>
            <person name="Rosenke K."/>
        </authorList>
    </citation>
    <scope>NUCLEOTIDE SEQUENCE [LARGE SCALE GENOMIC DNA]</scope>
    <source>
        <strain evidence="2 3">IFM 0406</strain>
    </source>
</reference>
<dbReference type="EMBL" id="LWGR01000021">
    <property type="protein sequence ID" value="KZM68430.1"/>
    <property type="molecule type" value="Genomic_DNA"/>
</dbReference>
<dbReference type="InterPro" id="IPR043917">
    <property type="entry name" value="DUF5753"/>
</dbReference>
<dbReference type="Gene3D" id="1.10.260.40">
    <property type="entry name" value="lambda repressor-like DNA-binding domains"/>
    <property type="match status" value="1"/>
</dbReference>
<dbReference type="OrthoDB" id="4534176at2"/>
<evidence type="ECO:0000313" key="2">
    <source>
        <dbReference type="EMBL" id="KZM68430.1"/>
    </source>
</evidence>
<dbReference type="Pfam" id="PF13560">
    <property type="entry name" value="HTH_31"/>
    <property type="match status" value="1"/>
</dbReference>
<evidence type="ECO:0000259" key="1">
    <source>
        <dbReference type="PROSITE" id="PS50943"/>
    </source>
</evidence>
<organism evidence="2 3">
    <name type="scientific">Nocardia terpenica</name>
    <dbReference type="NCBI Taxonomy" id="455432"/>
    <lineage>
        <taxon>Bacteria</taxon>
        <taxon>Bacillati</taxon>
        <taxon>Actinomycetota</taxon>
        <taxon>Actinomycetes</taxon>
        <taxon>Mycobacteriales</taxon>
        <taxon>Nocardiaceae</taxon>
        <taxon>Nocardia</taxon>
    </lineage>
</organism>
<dbReference type="CDD" id="cd00093">
    <property type="entry name" value="HTH_XRE"/>
    <property type="match status" value="1"/>
</dbReference>
<dbReference type="AlphaFoldDB" id="A0A164HDY0"/>